<dbReference type="GO" id="GO:0005783">
    <property type="term" value="C:endoplasmic reticulum"/>
    <property type="evidence" value="ECO:0007669"/>
    <property type="project" value="TreeGrafter"/>
</dbReference>
<dbReference type="Proteomes" id="UP001497525">
    <property type="component" value="Unassembled WGS sequence"/>
</dbReference>
<dbReference type="InterPro" id="IPR036869">
    <property type="entry name" value="J_dom_sf"/>
</dbReference>
<dbReference type="GO" id="GO:0036503">
    <property type="term" value="P:ERAD pathway"/>
    <property type="evidence" value="ECO:0007669"/>
    <property type="project" value="TreeGrafter"/>
</dbReference>
<organism evidence="8 9">
    <name type="scientific">Calicophoron daubneyi</name>
    <name type="common">Rumen fluke</name>
    <name type="synonym">Paramphistomum daubneyi</name>
    <dbReference type="NCBI Taxonomy" id="300641"/>
    <lineage>
        <taxon>Eukaryota</taxon>
        <taxon>Metazoa</taxon>
        <taxon>Spiralia</taxon>
        <taxon>Lophotrochozoa</taxon>
        <taxon>Platyhelminthes</taxon>
        <taxon>Trematoda</taxon>
        <taxon>Digenea</taxon>
        <taxon>Plagiorchiida</taxon>
        <taxon>Pronocephalata</taxon>
        <taxon>Paramphistomoidea</taxon>
        <taxon>Paramphistomidae</taxon>
        <taxon>Calicophoron</taxon>
    </lineage>
</organism>
<comment type="subunit">
    <text evidence="5">Interacts with HSPA5/BiP; interaction is direct. Interacts with ERN1/IRE1 (via the luminal region). Interacts with DERL1.</text>
</comment>
<dbReference type="AlphaFoldDB" id="A0AAV2TJ60"/>
<reference evidence="8" key="1">
    <citation type="submission" date="2024-06" db="EMBL/GenBank/DDBJ databases">
        <authorList>
            <person name="Liu X."/>
            <person name="Lenzi L."/>
            <person name="Haldenby T S."/>
            <person name="Uol C."/>
        </authorList>
    </citation>
    <scope>NUCLEOTIDE SEQUENCE</scope>
</reference>
<evidence type="ECO:0000256" key="6">
    <source>
        <dbReference type="SAM" id="Phobius"/>
    </source>
</evidence>
<dbReference type="Pfam" id="PF00226">
    <property type="entry name" value="DnaJ"/>
    <property type="match status" value="1"/>
</dbReference>
<feature type="transmembrane region" description="Helical" evidence="6">
    <location>
        <begin position="182"/>
        <end position="202"/>
    </location>
</feature>
<dbReference type="SMART" id="SM00271">
    <property type="entry name" value="DnaJ"/>
    <property type="match status" value="1"/>
</dbReference>
<evidence type="ECO:0000313" key="9">
    <source>
        <dbReference type="Proteomes" id="UP001497525"/>
    </source>
</evidence>
<keyword evidence="6" id="KW-0472">Membrane</keyword>
<evidence type="ECO:0000256" key="1">
    <source>
        <dbReference type="ARBA" id="ARBA00023186"/>
    </source>
</evidence>
<dbReference type="PROSITE" id="PS50076">
    <property type="entry name" value="DNAJ_2"/>
    <property type="match status" value="1"/>
</dbReference>
<dbReference type="PANTHER" id="PTHR44360">
    <property type="entry name" value="DNAJ HOMOLOG SUBFAMILY B MEMBER 9"/>
    <property type="match status" value="1"/>
</dbReference>
<dbReference type="InterPro" id="IPR051948">
    <property type="entry name" value="Hsp70_co-chaperone_J-domain"/>
</dbReference>
<comment type="function">
    <text evidence="4">Co-chaperone for Hsp70 protein HSPA5/BiP that acts as a key repressor of the ERN1/IRE1-mediated unfolded protein response (UPR). J domain-containing co-chaperones stimulate the ATPase activity of Hsp70 proteins and are required for efficient substrate recognition by Hsp70 proteins. In the unstressed endoplasmic reticulum, interacts with the luminal region of ERN1/IRE1 and selectively recruits HSPA5/BiP: HSPA5/BiP disrupts the dimerization of the active ERN1/IRE1 luminal region, thereby inactivating ERN1/IRE1. Also involved in endoplasmic reticulum-associated degradation (ERAD) of misfolded proteins. Required for survival of B-cell progenitors and normal antibody production.</text>
</comment>
<accession>A0AAV2TJ60</accession>
<name>A0AAV2TJ60_CALDB</name>
<dbReference type="InterPro" id="IPR001623">
    <property type="entry name" value="DnaJ_domain"/>
</dbReference>
<gene>
    <name evidence="8" type="ORF">CDAUBV1_LOCUS10839</name>
</gene>
<dbReference type="PANTHER" id="PTHR44360:SF1">
    <property type="entry name" value="DNAJ HOMOLOG SUBFAMILY B MEMBER 9"/>
    <property type="match status" value="1"/>
</dbReference>
<evidence type="ECO:0000313" key="8">
    <source>
        <dbReference type="EMBL" id="CAL5136720.1"/>
    </source>
</evidence>
<sequence length="210" mass="23983">MHLTLRPILRLGFTYPAGVLRLSSRLLSSNNGIKDYYAVLQVKPTASQAEIKNAFLELSKKYHPDAAKGDASKIKFIEISEAFSVLGKIETRQEYDANRKLAALGLLGDGFRMEYPRPSSEFDPVVLRAYDMEMRRRWNERLQEWAQSQGAYELERGIHMSTIQDTVPHSSRSTVSDNETRLYFILAGFSCCVLFACVYYVVKPPNDHHQ</sequence>
<evidence type="ECO:0000256" key="2">
    <source>
        <dbReference type="ARBA" id="ARBA00040158"/>
    </source>
</evidence>
<evidence type="ECO:0000256" key="5">
    <source>
        <dbReference type="ARBA" id="ARBA00046365"/>
    </source>
</evidence>
<keyword evidence="1" id="KW-0143">Chaperone</keyword>
<dbReference type="PRINTS" id="PR00625">
    <property type="entry name" value="JDOMAIN"/>
</dbReference>
<evidence type="ECO:0000256" key="3">
    <source>
        <dbReference type="ARBA" id="ARBA00041533"/>
    </source>
</evidence>
<evidence type="ECO:0000256" key="4">
    <source>
        <dbReference type="ARBA" id="ARBA00045428"/>
    </source>
</evidence>
<evidence type="ECO:0000259" key="7">
    <source>
        <dbReference type="PROSITE" id="PS50076"/>
    </source>
</evidence>
<dbReference type="Gene3D" id="1.10.287.110">
    <property type="entry name" value="DnaJ domain"/>
    <property type="match status" value="1"/>
</dbReference>
<dbReference type="EMBL" id="CAXLJL010000345">
    <property type="protein sequence ID" value="CAL5136720.1"/>
    <property type="molecule type" value="Genomic_DNA"/>
</dbReference>
<dbReference type="SUPFAM" id="SSF46565">
    <property type="entry name" value="Chaperone J-domain"/>
    <property type="match status" value="1"/>
</dbReference>
<dbReference type="CDD" id="cd06257">
    <property type="entry name" value="DnaJ"/>
    <property type="match status" value="1"/>
</dbReference>
<comment type="caution">
    <text evidence="8">The sequence shown here is derived from an EMBL/GenBank/DDBJ whole genome shotgun (WGS) entry which is preliminary data.</text>
</comment>
<protein>
    <recommendedName>
        <fullName evidence="2">DnaJ homolog subfamily B member 9</fullName>
    </recommendedName>
    <alternativeName>
        <fullName evidence="3">Endoplasmic reticulum DNA J domain-containing protein 4</fullName>
    </alternativeName>
</protein>
<keyword evidence="6" id="KW-1133">Transmembrane helix</keyword>
<dbReference type="GO" id="GO:0051087">
    <property type="term" value="F:protein-folding chaperone binding"/>
    <property type="evidence" value="ECO:0007669"/>
    <property type="project" value="TreeGrafter"/>
</dbReference>
<dbReference type="GO" id="GO:0051787">
    <property type="term" value="F:misfolded protein binding"/>
    <property type="evidence" value="ECO:0007669"/>
    <property type="project" value="TreeGrafter"/>
</dbReference>
<keyword evidence="6" id="KW-0812">Transmembrane</keyword>
<feature type="domain" description="J" evidence="7">
    <location>
        <begin position="35"/>
        <end position="99"/>
    </location>
</feature>
<proteinExistence type="predicted"/>